<evidence type="ECO:0000256" key="6">
    <source>
        <dbReference type="SAM" id="MobiDB-lite"/>
    </source>
</evidence>
<keyword evidence="3" id="KW-0238">DNA-binding</keyword>
<dbReference type="Proteomes" id="UP001280121">
    <property type="component" value="Unassembled WGS sequence"/>
</dbReference>
<dbReference type="AlphaFoldDB" id="A0AAD9WPT6"/>
<dbReference type="SUPFAM" id="SSF101936">
    <property type="entry name" value="DNA-binding pseudobarrel domain"/>
    <property type="match status" value="2"/>
</dbReference>
<dbReference type="GO" id="GO:0003677">
    <property type="term" value="F:DNA binding"/>
    <property type="evidence" value="ECO:0007669"/>
    <property type="project" value="UniProtKB-KW"/>
</dbReference>
<dbReference type="CDD" id="cd10017">
    <property type="entry name" value="B3_DNA"/>
    <property type="match status" value="1"/>
</dbReference>
<keyword evidence="9" id="KW-1185">Reference proteome</keyword>
<feature type="region of interest" description="Disordered" evidence="6">
    <location>
        <begin position="126"/>
        <end position="237"/>
    </location>
</feature>
<keyword evidence="5" id="KW-0539">Nucleus</keyword>
<evidence type="ECO:0000256" key="1">
    <source>
        <dbReference type="ARBA" id="ARBA00004123"/>
    </source>
</evidence>
<evidence type="ECO:0000256" key="3">
    <source>
        <dbReference type="ARBA" id="ARBA00023125"/>
    </source>
</evidence>
<keyword evidence="2" id="KW-0805">Transcription regulation</keyword>
<feature type="region of interest" description="Disordered" evidence="6">
    <location>
        <begin position="252"/>
        <end position="279"/>
    </location>
</feature>
<comment type="subcellular location">
    <subcellularLocation>
        <location evidence="1">Nucleus</location>
    </subcellularLocation>
</comment>
<reference evidence="8" key="1">
    <citation type="journal article" date="2023" name="Plant J.">
        <title>Genome sequences and population genomics provide insights into the demographic history, inbreeding, and mutation load of two 'living fossil' tree species of Dipteronia.</title>
        <authorList>
            <person name="Feng Y."/>
            <person name="Comes H.P."/>
            <person name="Chen J."/>
            <person name="Zhu S."/>
            <person name="Lu R."/>
            <person name="Zhang X."/>
            <person name="Li P."/>
            <person name="Qiu J."/>
            <person name="Olsen K.M."/>
            <person name="Qiu Y."/>
        </authorList>
    </citation>
    <scope>NUCLEOTIDE SEQUENCE</scope>
    <source>
        <strain evidence="8">KIB01</strain>
    </source>
</reference>
<sequence length="426" mass="48431">MAHTFNKRRVPEFFKVYLPEHSSESLLIPNSFVSFCNRLMPKNAVLSNHMGSLWHVIVDYIDGKVFFLNGWKKFVGDNSIESGDLLIFRYNGQCGFSVKVFGQDACEKIENKANGTSYMNKVKLEDDEEEKQMEEETTENDNEVKDFDDHDGDDNDDSDYEDYIGEQGEDSTKEEESVKNNRAGKQSVGNIGGSKKRDAVKVEGGSKRIEAEEEESITRKSRARKQSGGNNGGSKKMAAVKVEAGFKRTNPINIEEEEKESTNRKNRARKQSCGNYGVSEKMPGHMIRRGYKRTNDVPLEVVDVPKLVQPPNPFFIANLKTGTKKNLLFVPAKVLKLYQLKFPSLIFFRNKHGMQWPANVYNWKDGRILICGWNDFCRANHVSLDDRCICEFPQGNNQEVNVIDVHIVCNTGEGASRKRRVFNKIG</sequence>
<evidence type="ECO:0000256" key="4">
    <source>
        <dbReference type="ARBA" id="ARBA00023163"/>
    </source>
</evidence>
<evidence type="ECO:0000256" key="5">
    <source>
        <dbReference type="ARBA" id="ARBA00023242"/>
    </source>
</evidence>
<feature type="domain" description="TF-B3" evidence="7">
    <location>
        <begin position="313"/>
        <end position="411"/>
    </location>
</feature>
<dbReference type="PROSITE" id="PS50863">
    <property type="entry name" value="B3"/>
    <property type="match status" value="2"/>
</dbReference>
<dbReference type="EMBL" id="JANJYI010000008">
    <property type="protein sequence ID" value="KAK2639239.1"/>
    <property type="molecule type" value="Genomic_DNA"/>
</dbReference>
<comment type="caution">
    <text evidence="8">The sequence shown here is derived from an EMBL/GenBank/DDBJ whole genome shotgun (WGS) entry which is preliminary data.</text>
</comment>
<evidence type="ECO:0000313" key="8">
    <source>
        <dbReference type="EMBL" id="KAK2639239.1"/>
    </source>
</evidence>
<dbReference type="InterPro" id="IPR050655">
    <property type="entry name" value="Plant_B3_domain"/>
</dbReference>
<dbReference type="SMART" id="SM01019">
    <property type="entry name" value="B3"/>
    <property type="match status" value="2"/>
</dbReference>
<proteinExistence type="predicted"/>
<protein>
    <recommendedName>
        <fullName evidence="7">TF-B3 domain-containing protein</fullName>
    </recommendedName>
</protein>
<feature type="compositionally biased region" description="Acidic residues" evidence="6">
    <location>
        <begin position="149"/>
        <end position="169"/>
    </location>
</feature>
<organism evidence="8 9">
    <name type="scientific">Dipteronia dyeriana</name>
    <dbReference type="NCBI Taxonomy" id="168575"/>
    <lineage>
        <taxon>Eukaryota</taxon>
        <taxon>Viridiplantae</taxon>
        <taxon>Streptophyta</taxon>
        <taxon>Embryophyta</taxon>
        <taxon>Tracheophyta</taxon>
        <taxon>Spermatophyta</taxon>
        <taxon>Magnoliopsida</taxon>
        <taxon>eudicotyledons</taxon>
        <taxon>Gunneridae</taxon>
        <taxon>Pentapetalae</taxon>
        <taxon>rosids</taxon>
        <taxon>malvids</taxon>
        <taxon>Sapindales</taxon>
        <taxon>Sapindaceae</taxon>
        <taxon>Hippocastanoideae</taxon>
        <taxon>Acereae</taxon>
        <taxon>Dipteronia</taxon>
    </lineage>
</organism>
<gene>
    <name evidence="8" type="ORF">Ddye_027034</name>
</gene>
<feature type="domain" description="TF-B3" evidence="7">
    <location>
        <begin position="11"/>
        <end position="104"/>
    </location>
</feature>
<dbReference type="PANTHER" id="PTHR31920">
    <property type="entry name" value="B3 DOMAIN-CONTAINING"/>
    <property type="match status" value="1"/>
</dbReference>
<keyword evidence="4" id="KW-0804">Transcription</keyword>
<dbReference type="PANTHER" id="PTHR31920:SF135">
    <property type="entry name" value="B3 DOMAIN-CONTAINING PROTEIN OS03G0621600-RELATED"/>
    <property type="match status" value="1"/>
</dbReference>
<evidence type="ECO:0000256" key="2">
    <source>
        <dbReference type="ARBA" id="ARBA00023015"/>
    </source>
</evidence>
<evidence type="ECO:0000259" key="7">
    <source>
        <dbReference type="PROSITE" id="PS50863"/>
    </source>
</evidence>
<dbReference type="GO" id="GO:0005634">
    <property type="term" value="C:nucleus"/>
    <property type="evidence" value="ECO:0007669"/>
    <property type="project" value="UniProtKB-SubCell"/>
</dbReference>
<dbReference type="Gene3D" id="2.40.330.10">
    <property type="entry name" value="DNA-binding pseudobarrel domain"/>
    <property type="match status" value="2"/>
</dbReference>
<feature type="compositionally biased region" description="Basic and acidic residues" evidence="6">
    <location>
        <begin position="170"/>
        <end position="179"/>
    </location>
</feature>
<name>A0AAD9WPT6_9ROSI</name>
<evidence type="ECO:0000313" key="9">
    <source>
        <dbReference type="Proteomes" id="UP001280121"/>
    </source>
</evidence>
<dbReference type="Pfam" id="PF02362">
    <property type="entry name" value="B3"/>
    <property type="match status" value="2"/>
</dbReference>
<feature type="compositionally biased region" description="Basic and acidic residues" evidence="6">
    <location>
        <begin position="195"/>
        <end position="210"/>
    </location>
</feature>
<feature type="compositionally biased region" description="Acidic residues" evidence="6">
    <location>
        <begin position="126"/>
        <end position="141"/>
    </location>
</feature>
<accession>A0AAD9WPT6</accession>
<dbReference type="InterPro" id="IPR015300">
    <property type="entry name" value="DNA-bd_pseudobarrel_sf"/>
</dbReference>
<dbReference type="InterPro" id="IPR003340">
    <property type="entry name" value="B3_DNA-bd"/>
</dbReference>